<evidence type="ECO:0000313" key="3">
    <source>
        <dbReference type="EMBL" id="NGP76526.1"/>
    </source>
</evidence>
<keyword evidence="1" id="KW-0732">Signal</keyword>
<keyword evidence="4" id="KW-1185">Reference proteome</keyword>
<dbReference type="InterPro" id="IPR007730">
    <property type="entry name" value="SPOR-like_dom"/>
</dbReference>
<dbReference type="EMBL" id="JAALLT010000002">
    <property type="protein sequence ID" value="NGP76526.1"/>
    <property type="molecule type" value="Genomic_DNA"/>
</dbReference>
<proteinExistence type="predicted"/>
<reference evidence="3 4" key="1">
    <citation type="submission" date="2020-02" db="EMBL/GenBank/DDBJ databases">
        <title>Balneolaceae bacterium YR4-1, complete genome.</title>
        <authorList>
            <person name="Li Y."/>
            <person name="Wu S."/>
        </authorList>
    </citation>
    <scope>NUCLEOTIDE SEQUENCE [LARGE SCALE GENOMIC DNA]</scope>
    <source>
        <strain evidence="3 4">YR4-1</strain>
    </source>
</reference>
<dbReference type="PROSITE" id="PS51724">
    <property type="entry name" value="SPOR"/>
    <property type="match status" value="1"/>
</dbReference>
<comment type="caution">
    <text evidence="3">The sequence shown here is derived from an EMBL/GenBank/DDBJ whole genome shotgun (WGS) entry which is preliminary data.</text>
</comment>
<dbReference type="GO" id="GO:0042834">
    <property type="term" value="F:peptidoglycan binding"/>
    <property type="evidence" value="ECO:0007669"/>
    <property type="project" value="InterPro"/>
</dbReference>
<dbReference type="PROSITE" id="PS51257">
    <property type="entry name" value="PROKAR_LIPOPROTEIN"/>
    <property type="match status" value="1"/>
</dbReference>
<organism evidence="3 4">
    <name type="scientific">Halalkalibaculum roseum</name>
    <dbReference type="NCBI Taxonomy" id="2709311"/>
    <lineage>
        <taxon>Bacteria</taxon>
        <taxon>Pseudomonadati</taxon>
        <taxon>Balneolota</taxon>
        <taxon>Balneolia</taxon>
        <taxon>Balneolales</taxon>
        <taxon>Balneolaceae</taxon>
        <taxon>Halalkalibaculum</taxon>
    </lineage>
</organism>
<sequence>MNPFRFSFYFLVTAMMALLLISACSSTEQTRRGDERPERETTPDLAETARENLSDLLTRTRNRLSDIHFTQQHDVPEAFLKVDTTENTYNNPFEGYRIQILSSREVNVADSVSTQFRLWADTTLAGYTPKAYVFFKQPYYKVHVGDFQDRDKANNLSRIIKNKYPEAWVVHDRIDPSNVPADTVKIKLQENN</sequence>
<dbReference type="RefSeq" id="WP_165140942.1">
    <property type="nucleotide sequence ID" value="NZ_JAALLT010000002.1"/>
</dbReference>
<name>A0A6M1SX02_9BACT</name>
<dbReference type="InterPro" id="IPR036680">
    <property type="entry name" value="SPOR-like_sf"/>
</dbReference>
<dbReference type="Pfam" id="PF05036">
    <property type="entry name" value="SPOR"/>
    <property type="match status" value="1"/>
</dbReference>
<feature type="domain" description="SPOR" evidence="2">
    <location>
        <begin position="90"/>
        <end position="172"/>
    </location>
</feature>
<evidence type="ECO:0000259" key="2">
    <source>
        <dbReference type="PROSITE" id="PS51724"/>
    </source>
</evidence>
<accession>A0A6M1SX02</accession>
<dbReference type="SUPFAM" id="SSF110997">
    <property type="entry name" value="Sporulation related repeat"/>
    <property type="match status" value="1"/>
</dbReference>
<gene>
    <name evidence="3" type="ORF">G3570_07770</name>
</gene>
<protein>
    <submittedName>
        <fullName evidence="3">SPOR domain-containing protein</fullName>
    </submittedName>
</protein>
<dbReference type="Gene3D" id="3.30.70.1070">
    <property type="entry name" value="Sporulation related repeat"/>
    <property type="match status" value="1"/>
</dbReference>
<feature type="signal peptide" evidence="1">
    <location>
        <begin position="1"/>
        <end position="25"/>
    </location>
</feature>
<feature type="chain" id="PRO_5026909801" evidence="1">
    <location>
        <begin position="26"/>
        <end position="192"/>
    </location>
</feature>
<dbReference type="Proteomes" id="UP000473278">
    <property type="component" value="Unassembled WGS sequence"/>
</dbReference>
<evidence type="ECO:0000313" key="4">
    <source>
        <dbReference type="Proteomes" id="UP000473278"/>
    </source>
</evidence>
<evidence type="ECO:0000256" key="1">
    <source>
        <dbReference type="SAM" id="SignalP"/>
    </source>
</evidence>
<dbReference type="AlphaFoldDB" id="A0A6M1SX02"/>